<protein>
    <recommendedName>
        <fullName evidence="2">WIBG Mago-binding domain-containing protein</fullName>
    </recommendedName>
</protein>
<feature type="region of interest" description="Disordered" evidence="1">
    <location>
        <begin position="1"/>
        <end position="22"/>
    </location>
</feature>
<feature type="compositionally biased region" description="Polar residues" evidence="1">
    <location>
        <begin position="114"/>
        <end position="127"/>
    </location>
</feature>
<dbReference type="OrthoDB" id="21625at2759"/>
<sequence length="293" mass="32781">MYIPPHLRNKIGNTQDVDTESAKPFPVLTKDLKVSGLDQEPASLIKEISNLKISDVSTNGKKGSNDKHKLTDNNKDLTLRKVPKQKSEKSKKDPKKNSVRVIKEHSTVTHKNNKTLSNGEDNYISPTNKCKNKSLNADKEYINLNVPSSKNKSISTNTLSNSSGLPKKTPTNEKILCSKHVLDTSNADSARDVSGNVGVQNLIPASFRSDGSRRKERKIRPGFQNLESKEIYVIPQRRRNPIKNNSEINFQPIPEKIDKKKPISSSQSSQSILKDYSFKSGPIDWADDEFLTT</sequence>
<gene>
    <name evidence="3" type="ORF">AYI68_g1535</name>
</gene>
<evidence type="ECO:0000259" key="2">
    <source>
        <dbReference type="SMART" id="SM01273"/>
    </source>
</evidence>
<accession>A0A1R0H561</accession>
<dbReference type="Proteomes" id="UP000187455">
    <property type="component" value="Unassembled WGS sequence"/>
</dbReference>
<feature type="compositionally biased region" description="Basic and acidic residues" evidence="1">
    <location>
        <begin position="63"/>
        <end position="91"/>
    </location>
</feature>
<dbReference type="InterPro" id="IPR036348">
    <property type="entry name" value="WIBG_N_sf"/>
</dbReference>
<comment type="caution">
    <text evidence="3">The sequence shown here is derived from an EMBL/GenBank/DDBJ whole genome shotgun (WGS) entry which is preliminary data.</text>
</comment>
<dbReference type="SUPFAM" id="SSF101931">
    <property type="entry name" value="Pym (Within the bgcn gene intron protein, WIBG), N-terminal domain"/>
    <property type="match status" value="1"/>
</dbReference>
<dbReference type="InterPro" id="IPR015362">
    <property type="entry name" value="WIBG_mago-bd"/>
</dbReference>
<feature type="domain" description="WIBG Mago-binding" evidence="2">
    <location>
        <begin position="199"/>
        <end position="225"/>
    </location>
</feature>
<reference evidence="3 4" key="1">
    <citation type="journal article" date="2016" name="Mol. Biol. Evol.">
        <title>Genome-Wide Survey of Gut Fungi (Harpellales) Reveals the First Horizontally Transferred Ubiquitin Gene from a Mosquito Host.</title>
        <authorList>
            <person name="Wang Y."/>
            <person name="White M.M."/>
            <person name="Kvist S."/>
            <person name="Moncalvo J.M."/>
        </authorList>
    </citation>
    <scope>NUCLEOTIDE SEQUENCE [LARGE SCALE GENOMIC DNA]</scope>
    <source>
        <strain evidence="3 4">ALG-7-W6</strain>
    </source>
</reference>
<dbReference type="AlphaFoldDB" id="A0A1R0H561"/>
<proteinExistence type="predicted"/>
<feature type="region of interest" description="Disordered" evidence="1">
    <location>
        <begin position="149"/>
        <end position="171"/>
    </location>
</feature>
<feature type="region of interest" description="Disordered" evidence="1">
    <location>
        <begin position="51"/>
        <end position="127"/>
    </location>
</feature>
<evidence type="ECO:0000256" key="1">
    <source>
        <dbReference type="SAM" id="MobiDB-lite"/>
    </source>
</evidence>
<organism evidence="3 4">
    <name type="scientific">Smittium mucronatum</name>
    <dbReference type="NCBI Taxonomy" id="133383"/>
    <lineage>
        <taxon>Eukaryota</taxon>
        <taxon>Fungi</taxon>
        <taxon>Fungi incertae sedis</taxon>
        <taxon>Zoopagomycota</taxon>
        <taxon>Kickxellomycotina</taxon>
        <taxon>Harpellomycetes</taxon>
        <taxon>Harpellales</taxon>
        <taxon>Legeriomycetaceae</taxon>
        <taxon>Smittium</taxon>
    </lineage>
</organism>
<feature type="compositionally biased region" description="Polar residues" evidence="1">
    <location>
        <begin position="51"/>
        <end position="62"/>
    </location>
</feature>
<evidence type="ECO:0000313" key="4">
    <source>
        <dbReference type="Proteomes" id="UP000187455"/>
    </source>
</evidence>
<dbReference type="Pfam" id="PF09282">
    <property type="entry name" value="Mago-bind"/>
    <property type="match status" value="1"/>
</dbReference>
<keyword evidence="4" id="KW-1185">Reference proteome</keyword>
<evidence type="ECO:0000313" key="3">
    <source>
        <dbReference type="EMBL" id="OLY84299.1"/>
    </source>
</evidence>
<name>A0A1R0H561_9FUNG</name>
<feature type="region of interest" description="Disordered" evidence="1">
    <location>
        <begin position="243"/>
        <end position="271"/>
    </location>
</feature>
<dbReference type="SMART" id="SM01273">
    <property type="entry name" value="Mago-bind"/>
    <property type="match status" value="1"/>
</dbReference>
<feature type="compositionally biased region" description="Polar residues" evidence="1">
    <location>
        <begin position="149"/>
        <end position="164"/>
    </location>
</feature>
<dbReference type="EMBL" id="LSSL01000546">
    <property type="protein sequence ID" value="OLY84299.1"/>
    <property type="molecule type" value="Genomic_DNA"/>
</dbReference>